<organism evidence="1 2">
    <name type="scientific">Asanoa iriomotensis</name>
    <dbReference type="NCBI Taxonomy" id="234613"/>
    <lineage>
        <taxon>Bacteria</taxon>
        <taxon>Bacillati</taxon>
        <taxon>Actinomycetota</taxon>
        <taxon>Actinomycetes</taxon>
        <taxon>Micromonosporales</taxon>
        <taxon>Micromonosporaceae</taxon>
        <taxon>Asanoa</taxon>
    </lineage>
</organism>
<dbReference type="Proteomes" id="UP000624325">
    <property type="component" value="Unassembled WGS sequence"/>
</dbReference>
<protein>
    <submittedName>
        <fullName evidence="1">Uncharacterized protein</fullName>
    </submittedName>
</protein>
<evidence type="ECO:0000313" key="1">
    <source>
        <dbReference type="EMBL" id="GIF58063.1"/>
    </source>
</evidence>
<sequence length="99" mass="10622">MTMSPALRAALAENARTLYELLLADPHVQPCAFVYDGDRVITAGPVTVRFTPAAVEIAFADLDDDPADSVTVTVGGYRWNFRHLAAVVKGLLHTLAVPS</sequence>
<comment type="caution">
    <text evidence="1">The sequence shown here is derived from an EMBL/GenBank/DDBJ whole genome shotgun (WGS) entry which is preliminary data.</text>
</comment>
<dbReference type="RefSeq" id="WP_203704408.1">
    <property type="nucleotide sequence ID" value="NZ_BAAALU010000015.1"/>
</dbReference>
<evidence type="ECO:0000313" key="2">
    <source>
        <dbReference type="Proteomes" id="UP000624325"/>
    </source>
</evidence>
<accession>A0ABQ4C5L2</accession>
<reference evidence="1 2" key="1">
    <citation type="submission" date="2021-01" db="EMBL/GenBank/DDBJ databases">
        <title>Whole genome shotgun sequence of Asanoa iriomotensis NBRC 100142.</title>
        <authorList>
            <person name="Komaki H."/>
            <person name="Tamura T."/>
        </authorList>
    </citation>
    <scope>NUCLEOTIDE SEQUENCE [LARGE SCALE GENOMIC DNA]</scope>
    <source>
        <strain evidence="1 2">NBRC 100142</strain>
    </source>
</reference>
<proteinExistence type="predicted"/>
<keyword evidence="2" id="KW-1185">Reference proteome</keyword>
<name>A0ABQ4C5L2_9ACTN</name>
<gene>
    <name evidence="1" type="ORF">Air01nite_41580</name>
</gene>
<dbReference type="EMBL" id="BONC01000029">
    <property type="protein sequence ID" value="GIF58063.1"/>
    <property type="molecule type" value="Genomic_DNA"/>
</dbReference>